<accession>A0ABR1K9Y1</accession>
<sequence length="249" mass="27456">MSAYGVFNRSSKGYQPGTVLPSTVWCSRTGSDVSTNPSEKPYVTIHHLTLATAKALPGLVTYLASVFADVVAEGRTYPQEDAITEDSFERYFFAEDVFVAVQAVGAINSEQDTSIIGLTLAEARDGRKWEDCVVGCYYIKPNYPGRSSHICNGGFIVPPKHRKGGHGSNLARSFLFYAPGLGYRASVFNLVYVNNEASVRLWERLGFTKAGRIPQAGRLKRLDGKGEEYVDAWVIYKSFVDAEEEDKAN</sequence>
<dbReference type="EMBL" id="JBANRG010000001">
    <property type="protein sequence ID" value="KAK7472473.1"/>
    <property type="molecule type" value="Genomic_DNA"/>
</dbReference>
<comment type="caution">
    <text evidence="2">The sequence shown here is derived from an EMBL/GenBank/DDBJ whole genome shotgun (WGS) entry which is preliminary data.</text>
</comment>
<dbReference type="SUPFAM" id="SSF55729">
    <property type="entry name" value="Acyl-CoA N-acyltransferases (Nat)"/>
    <property type="match status" value="1"/>
</dbReference>
<dbReference type="PANTHER" id="PTHR43138:SF1">
    <property type="entry name" value="N-ACETYLTRANSFERASE ACA1"/>
    <property type="match status" value="1"/>
</dbReference>
<dbReference type="InterPro" id="IPR000182">
    <property type="entry name" value="GNAT_dom"/>
</dbReference>
<dbReference type="Gene3D" id="3.40.630.30">
    <property type="match status" value="1"/>
</dbReference>
<proteinExistence type="predicted"/>
<name>A0ABR1K9Y1_9AGAR</name>
<gene>
    <name evidence="2" type="ORF">VKT23_000588</name>
</gene>
<dbReference type="InterPro" id="IPR052742">
    <property type="entry name" value="Mito_N-acetyltransferase"/>
</dbReference>
<evidence type="ECO:0000313" key="2">
    <source>
        <dbReference type="EMBL" id="KAK7472473.1"/>
    </source>
</evidence>
<dbReference type="Pfam" id="PF00583">
    <property type="entry name" value="Acetyltransf_1"/>
    <property type="match status" value="1"/>
</dbReference>
<organism evidence="2 3">
    <name type="scientific">Marasmiellus scandens</name>
    <dbReference type="NCBI Taxonomy" id="2682957"/>
    <lineage>
        <taxon>Eukaryota</taxon>
        <taxon>Fungi</taxon>
        <taxon>Dikarya</taxon>
        <taxon>Basidiomycota</taxon>
        <taxon>Agaricomycotina</taxon>
        <taxon>Agaricomycetes</taxon>
        <taxon>Agaricomycetidae</taxon>
        <taxon>Agaricales</taxon>
        <taxon>Marasmiineae</taxon>
        <taxon>Omphalotaceae</taxon>
        <taxon>Marasmiellus</taxon>
    </lineage>
</organism>
<protein>
    <recommendedName>
        <fullName evidence="1">N-acetyltransferase domain-containing protein</fullName>
    </recommendedName>
</protein>
<dbReference type="PANTHER" id="PTHR43138">
    <property type="entry name" value="ACETYLTRANSFERASE, GNAT FAMILY"/>
    <property type="match status" value="1"/>
</dbReference>
<dbReference type="InterPro" id="IPR016181">
    <property type="entry name" value="Acyl_CoA_acyltransferase"/>
</dbReference>
<evidence type="ECO:0000259" key="1">
    <source>
        <dbReference type="PROSITE" id="PS51186"/>
    </source>
</evidence>
<reference evidence="2 3" key="1">
    <citation type="submission" date="2024-01" db="EMBL/GenBank/DDBJ databases">
        <title>A draft genome for the cacao thread blight pathogen Marasmiellus scandens.</title>
        <authorList>
            <person name="Baruah I.K."/>
            <person name="Leung J."/>
            <person name="Bukari Y."/>
            <person name="Amoako-Attah I."/>
            <person name="Meinhardt L.W."/>
            <person name="Bailey B.A."/>
            <person name="Cohen S.P."/>
        </authorList>
    </citation>
    <scope>NUCLEOTIDE SEQUENCE [LARGE SCALE GENOMIC DNA]</scope>
    <source>
        <strain evidence="2 3">GH-19</strain>
    </source>
</reference>
<dbReference type="Proteomes" id="UP001498398">
    <property type="component" value="Unassembled WGS sequence"/>
</dbReference>
<evidence type="ECO:0000313" key="3">
    <source>
        <dbReference type="Proteomes" id="UP001498398"/>
    </source>
</evidence>
<dbReference type="PROSITE" id="PS51186">
    <property type="entry name" value="GNAT"/>
    <property type="match status" value="1"/>
</dbReference>
<feature type="domain" description="N-acetyltransferase" evidence="1">
    <location>
        <begin position="72"/>
        <end position="225"/>
    </location>
</feature>
<keyword evidence="3" id="KW-1185">Reference proteome</keyword>